<proteinExistence type="predicted"/>
<accession>A0A831U5J7</accession>
<sequence>MVHGGIGNGLHGLAVKIGAAARGLDAQGLLAGYCRILHERHGTYEEVARRTNPDRRTVKKYLRQQ</sequence>
<protein>
    <submittedName>
        <fullName evidence="1">Uncharacterized protein</fullName>
    </submittedName>
</protein>
<comment type="caution">
    <text evidence="1">The sequence shown here is derived from an EMBL/GenBank/DDBJ whole genome shotgun (WGS) entry which is preliminary data.</text>
</comment>
<dbReference type="AlphaFoldDB" id="A0A831U5J7"/>
<evidence type="ECO:0000313" key="1">
    <source>
        <dbReference type="EMBL" id="HEN42813.1"/>
    </source>
</evidence>
<name>A0A831U5J7_GEOME</name>
<dbReference type="EMBL" id="DSOV01000045">
    <property type="protein sequence ID" value="HEN42813.1"/>
    <property type="molecule type" value="Genomic_DNA"/>
</dbReference>
<gene>
    <name evidence="1" type="ORF">ENQ87_10655</name>
</gene>
<organism evidence="1">
    <name type="scientific">Geobacter metallireducens</name>
    <dbReference type="NCBI Taxonomy" id="28232"/>
    <lineage>
        <taxon>Bacteria</taxon>
        <taxon>Pseudomonadati</taxon>
        <taxon>Thermodesulfobacteriota</taxon>
        <taxon>Desulfuromonadia</taxon>
        <taxon>Geobacterales</taxon>
        <taxon>Geobacteraceae</taxon>
        <taxon>Geobacter</taxon>
    </lineage>
</organism>
<reference evidence="1" key="1">
    <citation type="journal article" date="2020" name="mSystems">
        <title>Genome- and Community-Level Interaction Insights into Carbon Utilization and Element Cycling Functions of Hydrothermarchaeota in Hydrothermal Sediment.</title>
        <authorList>
            <person name="Zhou Z."/>
            <person name="Liu Y."/>
            <person name="Xu W."/>
            <person name="Pan J."/>
            <person name="Luo Z.H."/>
            <person name="Li M."/>
        </authorList>
    </citation>
    <scope>NUCLEOTIDE SEQUENCE [LARGE SCALE GENOMIC DNA]</scope>
    <source>
        <strain evidence="1">SpSt-349</strain>
    </source>
</reference>